<organism evidence="1 2">
    <name type="scientific">Trametes coccinea (strain BRFM310)</name>
    <name type="common">Pycnoporus coccineus</name>
    <dbReference type="NCBI Taxonomy" id="1353009"/>
    <lineage>
        <taxon>Eukaryota</taxon>
        <taxon>Fungi</taxon>
        <taxon>Dikarya</taxon>
        <taxon>Basidiomycota</taxon>
        <taxon>Agaricomycotina</taxon>
        <taxon>Agaricomycetes</taxon>
        <taxon>Polyporales</taxon>
        <taxon>Polyporaceae</taxon>
        <taxon>Trametes</taxon>
    </lineage>
</organism>
<evidence type="ECO:0000313" key="1">
    <source>
        <dbReference type="EMBL" id="OSD08762.1"/>
    </source>
</evidence>
<gene>
    <name evidence="1" type="ORF">PYCCODRAFT_1473318</name>
</gene>
<protein>
    <submittedName>
        <fullName evidence="1">Uncharacterized protein</fullName>
    </submittedName>
</protein>
<dbReference type="OrthoDB" id="2739860at2759"/>
<proteinExistence type="predicted"/>
<dbReference type="Proteomes" id="UP000193067">
    <property type="component" value="Unassembled WGS sequence"/>
</dbReference>
<dbReference type="EMBL" id="KZ084086">
    <property type="protein sequence ID" value="OSD08762.1"/>
    <property type="molecule type" value="Genomic_DNA"/>
</dbReference>
<reference evidence="1 2" key="1">
    <citation type="journal article" date="2015" name="Biotechnol. Biofuels">
        <title>Enhanced degradation of softwood versus hardwood by the white-rot fungus Pycnoporus coccineus.</title>
        <authorList>
            <person name="Couturier M."/>
            <person name="Navarro D."/>
            <person name="Chevret D."/>
            <person name="Henrissat B."/>
            <person name="Piumi F."/>
            <person name="Ruiz-Duenas F.J."/>
            <person name="Martinez A.T."/>
            <person name="Grigoriev I.V."/>
            <person name="Riley R."/>
            <person name="Lipzen A."/>
            <person name="Berrin J.G."/>
            <person name="Master E.R."/>
            <person name="Rosso M.N."/>
        </authorList>
    </citation>
    <scope>NUCLEOTIDE SEQUENCE [LARGE SCALE GENOMIC DNA]</scope>
    <source>
        <strain evidence="1 2">BRFM310</strain>
    </source>
</reference>
<dbReference type="AlphaFoldDB" id="A0A1Y2J939"/>
<evidence type="ECO:0000313" key="2">
    <source>
        <dbReference type="Proteomes" id="UP000193067"/>
    </source>
</evidence>
<keyword evidence="2" id="KW-1185">Reference proteome</keyword>
<sequence>MSAADILAATMSAPPPAFDSDLSLRRAPAPTTVEGWTEAIMQGREVFPEGNLRAIRDIGQTIRDVKAAFERVGEGLAQFDKAQYLDSQNNLLQPGGQWKEYEARFQALAERSEYKASAASALLHQYNKAIMTDVDKSELPNLKKELQTFVEVCAYRLSFSVKCPSSTPDILPKKLGSRRADVKRMANEVEALGDDVRFFEGVIDEDLRKAGRRLEEQYGDGSAQQRSLAYHQGAVDSHKTDLERVAQGARMIASIWSMIATDMQALEIQLSDATDPDLPLTILFKKRIAMLRPTHGMLTAVCDVFYNQARGQ</sequence>
<name>A0A1Y2J939_TRAC3</name>
<accession>A0A1Y2J939</accession>